<dbReference type="InterPro" id="IPR016147">
    <property type="entry name" value="Pili_assmbl_chaperone_N"/>
</dbReference>
<dbReference type="EMBL" id="PQLX01000012">
    <property type="protein sequence ID" value="POU61418.1"/>
    <property type="molecule type" value="Genomic_DNA"/>
</dbReference>
<dbReference type="PANTHER" id="PTHR30251">
    <property type="entry name" value="PILUS ASSEMBLY CHAPERONE"/>
    <property type="match status" value="1"/>
</dbReference>
<dbReference type="GO" id="GO:0030288">
    <property type="term" value="C:outer membrane-bounded periplasmic space"/>
    <property type="evidence" value="ECO:0007669"/>
    <property type="project" value="InterPro"/>
</dbReference>
<accession>A0A2S4RRQ1</accession>
<evidence type="ECO:0000256" key="5">
    <source>
        <dbReference type="ARBA" id="ARBA00023186"/>
    </source>
</evidence>
<evidence type="ECO:0000256" key="3">
    <source>
        <dbReference type="ARBA" id="ARBA00022729"/>
    </source>
</evidence>
<comment type="subcellular location">
    <subcellularLocation>
        <location evidence="1">Periplasm</location>
    </subcellularLocation>
</comment>
<protein>
    <submittedName>
        <fullName evidence="8">Fimbrial chaperone protein</fullName>
    </submittedName>
</protein>
<keyword evidence="3 6" id="KW-0732">Signal</keyword>
<dbReference type="SUPFAM" id="SSF49584">
    <property type="entry name" value="Periplasmic chaperone C-domain"/>
    <property type="match status" value="1"/>
</dbReference>
<evidence type="ECO:0000313" key="8">
    <source>
        <dbReference type="EMBL" id="POU61418.1"/>
    </source>
</evidence>
<dbReference type="SUPFAM" id="SSF49354">
    <property type="entry name" value="PapD-like"/>
    <property type="match status" value="1"/>
</dbReference>
<dbReference type="OrthoDB" id="8585185at2"/>
<evidence type="ECO:0000256" key="2">
    <source>
        <dbReference type="ARBA" id="ARBA00007399"/>
    </source>
</evidence>
<name>A0A2S4RRQ1_CITAM</name>
<dbReference type="PANTHER" id="PTHR30251:SF3">
    <property type="entry name" value="FIMBRIAL CHAPARONE PROTEIN"/>
    <property type="match status" value="1"/>
</dbReference>
<feature type="chain" id="PRO_5015653203" evidence="6">
    <location>
        <begin position="19"/>
        <end position="228"/>
    </location>
</feature>
<dbReference type="InterPro" id="IPR013783">
    <property type="entry name" value="Ig-like_fold"/>
</dbReference>
<feature type="domain" description="Pili assembly chaperone N-terminal" evidence="7">
    <location>
        <begin position="21"/>
        <end position="133"/>
    </location>
</feature>
<dbReference type="GO" id="GO:0071555">
    <property type="term" value="P:cell wall organization"/>
    <property type="evidence" value="ECO:0007669"/>
    <property type="project" value="InterPro"/>
</dbReference>
<feature type="signal peptide" evidence="6">
    <location>
        <begin position="1"/>
        <end position="18"/>
    </location>
</feature>
<gene>
    <name evidence="8" type="ORF">C3430_23555</name>
</gene>
<evidence type="ECO:0000256" key="1">
    <source>
        <dbReference type="ARBA" id="ARBA00004418"/>
    </source>
</evidence>
<dbReference type="Gene3D" id="2.60.40.10">
    <property type="entry name" value="Immunoglobulins"/>
    <property type="match status" value="1"/>
</dbReference>
<organism evidence="8 9">
    <name type="scientific">Citrobacter amalonaticus</name>
    <dbReference type="NCBI Taxonomy" id="35703"/>
    <lineage>
        <taxon>Bacteria</taxon>
        <taxon>Pseudomonadati</taxon>
        <taxon>Pseudomonadota</taxon>
        <taxon>Gammaproteobacteria</taxon>
        <taxon>Enterobacterales</taxon>
        <taxon>Enterobacteriaceae</taxon>
        <taxon>Citrobacter</taxon>
    </lineage>
</organism>
<evidence type="ECO:0000256" key="4">
    <source>
        <dbReference type="ARBA" id="ARBA00022764"/>
    </source>
</evidence>
<dbReference type="InterPro" id="IPR050643">
    <property type="entry name" value="Periplasmic_pilus_chap"/>
</dbReference>
<evidence type="ECO:0000313" key="9">
    <source>
        <dbReference type="Proteomes" id="UP000237003"/>
    </source>
</evidence>
<dbReference type="Pfam" id="PF00345">
    <property type="entry name" value="PapD_N"/>
    <property type="match status" value="1"/>
</dbReference>
<sequence>MASLLATILGGWPLFSLASGVLPETTTVIINEAQKGGSINVKNTENVPVLLYTKIVDLPDDPEPALYVTQPVVRLEPGQTQRVRFVLNTNTPLEVEHIKRVYFEGVTEKKDTTSVVAISIRQDLPVLIVPGTLRPKQNMWTDLNWSASGDNLKVTNTSKQVVRLVPQIKFLPSGSELSLGKSYILPHETLTIAVPANLRLNDQRQVEFSPVSRYGFDVGLQISTLAGK</sequence>
<dbReference type="InterPro" id="IPR008962">
    <property type="entry name" value="PapD-like_sf"/>
</dbReference>
<dbReference type="NCBIfam" id="NF007392">
    <property type="entry name" value="PRK09918.1"/>
    <property type="match status" value="1"/>
</dbReference>
<dbReference type="AlphaFoldDB" id="A0A2S4RRQ1"/>
<keyword evidence="5" id="KW-0143">Chaperone</keyword>
<dbReference type="Proteomes" id="UP000237003">
    <property type="component" value="Unassembled WGS sequence"/>
</dbReference>
<evidence type="ECO:0000259" key="7">
    <source>
        <dbReference type="Pfam" id="PF00345"/>
    </source>
</evidence>
<comment type="similarity">
    <text evidence="2">Belongs to the periplasmic pilus chaperone family.</text>
</comment>
<dbReference type="InterPro" id="IPR036316">
    <property type="entry name" value="Pili_assmbl_chap_C_dom_sf"/>
</dbReference>
<comment type="caution">
    <text evidence="8">The sequence shown here is derived from an EMBL/GenBank/DDBJ whole genome shotgun (WGS) entry which is preliminary data.</text>
</comment>
<reference evidence="8 9" key="1">
    <citation type="submission" date="2018-01" db="EMBL/GenBank/DDBJ databases">
        <title>Complete genome sequences of 14 Citrobacter spp. isolated from plant in Canada.</title>
        <authorList>
            <person name="Bhandare S.G."/>
            <person name="Colavecchio A."/>
            <person name="Jeukens J."/>
            <person name="Emond-Rheault J.-G."/>
            <person name="Freschi L."/>
            <person name="Hamel J."/>
            <person name="Kukavica-Ibrulj I."/>
            <person name="Levesque R."/>
            <person name="Goodridge L."/>
        </authorList>
    </citation>
    <scope>NUCLEOTIDE SEQUENCE [LARGE SCALE GENOMIC DNA]</scope>
    <source>
        <strain evidence="8 9">S1285</strain>
    </source>
</reference>
<proteinExistence type="inferred from homology"/>
<keyword evidence="4" id="KW-0574">Periplasm</keyword>
<evidence type="ECO:0000256" key="6">
    <source>
        <dbReference type="SAM" id="SignalP"/>
    </source>
</evidence>